<comment type="caution">
    <text evidence="4">The sequence shown here is derived from an EMBL/GenBank/DDBJ whole genome shotgun (WGS) entry which is preliminary data.</text>
</comment>
<feature type="region of interest" description="Disordered" evidence="2">
    <location>
        <begin position="1"/>
        <end position="20"/>
    </location>
</feature>
<evidence type="ECO:0000259" key="3">
    <source>
        <dbReference type="Pfam" id="PF13581"/>
    </source>
</evidence>
<dbReference type="InterPro" id="IPR036890">
    <property type="entry name" value="HATPase_C_sf"/>
</dbReference>
<dbReference type="PANTHER" id="PTHR35526">
    <property type="entry name" value="ANTI-SIGMA-F FACTOR RSBW-RELATED"/>
    <property type="match status" value="1"/>
</dbReference>
<feature type="domain" description="Histidine kinase/HSP90-like ATPase" evidence="3">
    <location>
        <begin position="26"/>
        <end position="123"/>
    </location>
</feature>
<keyword evidence="5" id="KW-1185">Reference proteome</keyword>
<dbReference type="GO" id="GO:0005524">
    <property type="term" value="F:ATP binding"/>
    <property type="evidence" value="ECO:0007669"/>
    <property type="project" value="UniProtKB-KW"/>
</dbReference>
<evidence type="ECO:0000256" key="1">
    <source>
        <dbReference type="ARBA" id="ARBA00022527"/>
    </source>
</evidence>
<dbReference type="InterPro" id="IPR050267">
    <property type="entry name" value="Anti-sigma-factor_SerPK"/>
</dbReference>
<gene>
    <name evidence="4" type="ORF">PV666_47030</name>
</gene>
<sequence>MTNATSARRRSAGHPGYDLERNRVPQVAEEARALVQTALAAWDLQEHVDAGELIVSELVANAIRHASGPTIRIHVDLLTDDRLRFSVVDHAPARRPQLRTPTPDEDSGRGLLLLDVIADRWGYDLVGPAAQPRTKRVWAEVVVAPNVVAKT</sequence>
<reference evidence="4 5" key="1">
    <citation type="journal article" date="2023" name="Microb. Genom.">
        <title>Mesoterricola silvestris gen. nov., sp. nov., Mesoterricola sediminis sp. nov., Geothrix oryzae sp. nov., Geothrix edaphica sp. nov., Geothrix rubra sp. nov., and Geothrix limicola sp. nov., six novel members of Acidobacteriota isolated from soils.</title>
        <authorList>
            <person name="Weisberg A.J."/>
            <person name="Pearce E."/>
            <person name="Kramer C.G."/>
            <person name="Chang J.H."/>
            <person name="Clarke C.R."/>
        </authorList>
    </citation>
    <scope>NUCLEOTIDE SEQUENCE [LARGE SCALE GENOMIC DNA]</scope>
    <source>
        <strain evidence="4 5">NB05-1H</strain>
    </source>
</reference>
<evidence type="ECO:0000313" key="4">
    <source>
        <dbReference type="EMBL" id="MDX3025370.1"/>
    </source>
</evidence>
<accession>A0ABU4MB74</accession>
<dbReference type="InterPro" id="IPR003594">
    <property type="entry name" value="HATPase_dom"/>
</dbReference>
<keyword evidence="1" id="KW-0808">Transferase</keyword>
<dbReference type="Pfam" id="PF13581">
    <property type="entry name" value="HATPase_c_2"/>
    <property type="match status" value="1"/>
</dbReference>
<name>A0ABU4MB74_9ACTN</name>
<evidence type="ECO:0000256" key="2">
    <source>
        <dbReference type="SAM" id="MobiDB-lite"/>
    </source>
</evidence>
<keyword evidence="1" id="KW-0723">Serine/threonine-protein kinase</keyword>
<dbReference type="RefSeq" id="WP_319167490.1">
    <property type="nucleotide sequence ID" value="NZ_CP122370.1"/>
</dbReference>
<dbReference type="EMBL" id="JARAWP010000046">
    <property type="protein sequence ID" value="MDX3025370.1"/>
    <property type="molecule type" value="Genomic_DNA"/>
</dbReference>
<organism evidence="4 5">
    <name type="scientific">Streptomyces acidiscabies</name>
    <dbReference type="NCBI Taxonomy" id="42234"/>
    <lineage>
        <taxon>Bacteria</taxon>
        <taxon>Bacillati</taxon>
        <taxon>Actinomycetota</taxon>
        <taxon>Actinomycetes</taxon>
        <taxon>Kitasatosporales</taxon>
        <taxon>Streptomycetaceae</taxon>
        <taxon>Streptomyces</taxon>
    </lineage>
</organism>
<evidence type="ECO:0000313" key="5">
    <source>
        <dbReference type="Proteomes" id="UP001272987"/>
    </source>
</evidence>
<proteinExistence type="predicted"/>
<keyword evidence="1" id="KW-0418">Kinase</keyword>
<dbReference type="SUPFAM" id="SSF55874">
    <property type="entry name" value="ATPase domain of HSP90 chaperone/DNA topoisomerase II/histidine kinase"/>
    <property type="match status" value="1"/>
</dbReference>
<dbReference type="PANTHER" id="PTHR35526:SF3">
    <property type="entry name" value="ANTI-SIGMA-F FACTOR RSBW"/>
    <property type="match status" value="1"/>
</dbReference>
<dbReference type="Gene3D" id="3.30.565.10">
    <property type="entry name" value="Histidine kinase-like ATPase, C-terminal domain"/>
    <property type="match status" value="1"/>
</dbReference>
<dbReference type="Proteomes" id="UP001272987">
    <property type="component" value="Unassembled WGS sequence"/>
</dbReference>
<keyword evidence="4" id="KW-0067">ATP-binding</keyword>
<protein>
    <submittedName>
        <fullName evidence="4">ATP-binding protein</fullName>
    </submittedName>
</protein>
<keyword evidence="4" id="KW-0547">Nucleotide-binding</keyword>
<dbReference type="CDD" id="cd16936">
    <property type="entry name" value="HATPase_RsbW-like"/>
    <property type="match status" value="1"/>
</dbReference>